<dbReference type="GO" id="GO:0003700">
    <property type="term" value="F:DNA-binding transcription factor activity"/>
    <property type="evidence" value="ECO:0007669"/>
    <property type="project" value="TreeGrafter"/>
</dbReference>
<keyword evidence="3" id="KW-0804">Transcription</keyword>
<dbReference type="Gene3D" id="1.10.357.10">
    <property type="entry name" value="Tetracycline Repressor, domain 2"/>
    <property type="match status" value="1"/>
</dbReference>
<dbReference type="Proteomes" id="UP000479241">
    <property type="component" value="Unassembled WGS sequence"/>
</dbReference>
<dbReference type="InterPro" id="IPR040611">
    <property type="entry name" value="AlkX_C"/>
</dbReference>
<gene>
    <name evidence="6" type="ORF">GCU60_09620</name>
</gene>
<dbReference type="PANTHER" id="PTHR30055">
    <property type="entry name" value="HTH-TYPE TRANSCRIPTIONAL REGULATOR RUTR"/>
    <property type="match status" value="1"/>
</dbReference>
<feature type="DNA-binding region" description="H-T-H motif" evidence="4">
    <location>
        <begin position="42"/>
        <end position="61"/>
    </location>
</feature>
<proteinExistence type="predicted"/>
<evidence type="ECO:0000313" key="6">
    <source>
        <dbReference type="EMBL" id="NEK86019.1"/>
    </source>
</evidence>
<keyword evidence="1" id="KW-0805">Transcription regulation</keyword>
<evidence type="ECO:0000256" key="1">
    <source>
        <dbReference type="ARBA" id="ARBA00023015"/>
    </source>
</evidence>
<dbReference type="AlphaFoldDB" id="A0A6L9W2N2"/>
<evidence type="ECO:0000313" key="7">
    <source>
        <dbReference type="Proteomes" id="UP000479241"/>
    </source>
</evidence>
<dbReference type="Pfam" id="PF00440">
    <property type="entry name" value="TetR_N"/>
    <property type="match status" value="1"/>
</dbReference>
<keyword evidence="2 4" id="KW-0238">DNA-binding</keyword>
<evidence type="ECO:0000256" key="3">
    <source>
        <dbReference type="ARBA" id="ARBA00023163"/>
    </source>
</evidence>
<dbReference type="InterPro" id="IPR001647">
    <property type="entry name" value="HTH_TetR"/>
</dbReference>
<dbReference type="GO" id="GO:0000976">
    <property type="term" value="F:transcription cis-regulatory region binding"/>
    <property type="evidence" value="ECO:0007669"/>
    <property type="project" value="TreeGrafter"/>
</dbReference>
<dbReference type="Pfam" id="PF18556">
    <property type="entry name" value="TetR_C_35"/>
    <property type="match status" value="1"/>
</dbReference>
<name>A0A6L9W2N2_9ACTN</name>
<evidence type="ECO:0000256" key="4">
    <source>
        <dbReference type="PROSITE-ProRule" id="PRU00335"/>
    </source>
</evidence>
<dbReference type="InterPro" id="IPR009057">
    <property type="entry name" value="Homeodomain-like_sf"/>
</dbReference>
<protein>
    <submittedName>
        <fullName evidence="6">TetR/AcrR family transcriptional regulator</fullName>
    </submittedName>
</protein>
<feature type="domain" description="HTH tetR-type" evidence="5">
    <location>
        <begin position="19"/>
        <end position="79"/>
    </location>
</feature>
<dbReference type="PROSITE" id="PS50977">
    <property type="entry name" value="HTH_TETR_2"/>
    <property type="match status" value="1"/>
</dbReference>
<evidence type="ECO:0000256" key="2">
    <source>
        <dbReference type="ARBA" id="ARBA00023125"/>
    </source>
</evidence>
<dbReference type="EMBL" id="JAAGWG010000012">
    <property type="protein sequence ID" value="NEK86019.1"/>
    <property type="molecule type" value="Genomic_DNA"/>
</dbReference>
<organism evidence="6 7">
    <name type="scientific">Blastococcus saxobsidens</name>
    <dbReference type="NCBI Taxonomy" id="138336"/>
    <lineage>
        <taxon>Bacteria</taxon>
        <taxon>Bacillati</taxon>
        <taxon>Actinomycetota</taxon>
        <taxon>Actinomycetes</taxon>
        <taxon>Geodermatophilales</taxon>
        <taxon>Geodermatophilaceae</taxon>
        <taxon>Blastococcus</taxon>
    </lineage>
</organism>
<comment type="caution">
    <text evidence="6">The sequence shown here is derived from an EMBL/GenBank/DDBJ whole genome shotgun (WGS) entry which is preliminary data.</text>
</comment>
<dbReference type="InterPro" id="IPR050109">
    <property type="entry name" value="HTH-type_TetR-like_transc_reg"/>
</dbReference>
<reference evidence="6 7" key="1">
    <citation type="submission" date="2019-12" db="EMBL/GenBank/DDBJ databases">
        <title>the WGS of Blastococcus saxobsidens 67B17.</title>
        <authorList>
            <person name="Jiang Z."/>
        </authorList>
    </citation>
    <scope>NUCLEOTIDE SEQUENCE [LARGE SCALE GENOMIC DNA]</scope>
    <source>
        <strain evidence="6 7">67B17</strain>
    </source>
</reference>
<dbReference type="PRINTS" id="PR00455">
    <property type="entry name" value="HTHTETR"/>
</dbReference>
<evidence type="ECO:0000259" key="5">
    <source>
        <dbReference type="PROSITE" id="PS50977"/>
    </source>
</evidence>
<sequence>MTGRGRPVAAEPLRLTFRQHVRDRALDAARALTVEKGWSRVRVGDVAALTGVSRPTLYKEFGDKQGLGEALIMQETERFLVGISRTLEAHPQDAAGGITAAIEYVLAEADASPLLCAILTSARDADNELLPMLTTRSAPVLDAATRTLISWFTEHFPQLDPQDLADGVDALVRLAVSHLVLPADDQTTTARSLARIALRTLRLDST</sequence>
<dbReference type="PANTHER" id="PTHR30055:SF234">
    <property type="entry name" value="HTH-TYPE TRANSCRIPTIONAL REGULATOR BETI"/>
    <property type="match status" value="1"/>
</dbReference>
<dbReference type="SUPFAM" id="SSF46689">
    <property type="entry name" value="Homeodomain-like"/>
    <property type="match status" value="1"/>
</dbReference>
<dbReference type="RefSeq" id="WP_116450889.1">
    <property type="nucleotide sequence ID" value="NZ_JAAGWG010000012.1"/>
</dbReference>
<accession>A0A6L9W2N2</accession>